<protein>
    <submittedName>
        <fullName evidence="1">Uncharacterized protein</fullName>
    </submittedName>
</protein>
<organism evidence="1 2">
    <name type="scientific">Paramecium octaurelia</name>
    <dbReference type="NCBI Taxonomy" id="43137"/>
    <lineage>
        <taxon>Eukaryota</taxon>
        <taxon>Sar</taxon>
        <taxon>Alveolata</taxon>
        <taxon>Ciliophora</taxon>
        <taxon>Intramacronucleata</taxon>
        <taxon>Oligohymenophorea</taxon>
        <taxon>Peniculida</taxon>
        <taxon>Parameciidae</taxon>
        <taxon>Paramecium</taxon>
    </lineage>
</organism>
<dbReference type="AlphaFoldDB" id="A0A8S1YKA7"/>
<proteinExistence type="predicted"/>
<accession>A0A8S1YKA7</accession>
<dbReference type="Proteomes" id="UP000683925">
    <property type="component" value="Unassembled WGS sequence"/>
</dbReference>
<comment type="caution">
    <text evidence="1">The sequence shown here is derived from an EMBL/GenBank/DDBJ whole genome shotgun (WGS) entry which is preliminary data.</text>
</comment>
<reference evidence="1" key="1">
    <citation type="submission" date="2021-01" db="EMBL/GenBank/DDBJ databases">
        <authorList>
            <consortium name="Genoscope - CEA"/>
            <person name="William W."/>
        </authorList>
    </citation>
    <scope>NUCLEOTIDE SEQUENCE</scope>
</reference>
<sequence length="162" mass="19650">MKGGGGFYDKTQFVTWIESYKLYQYEQIQTSILQRFTLFVPSKHCPTFYLIYLTNKNINFFITIHICRNHRTQMHTVPANFLSESREIYYLINQFLDDFFSFIHQFLSYPKILPFIYSFKIQQAFELLYFTPLEISYSNNKLNFRRLQNFAKILQLLLEIIQ</sequence>
<evidence type="ECO:0000313" key="1">
    <source>
        <dbReference type="EMBL" id="CAD8214043.1"/>
    </source>
</evidence>
<name>A0A8S1YKA7_PAROT</name>
<dbReference type="EMBL" id="CAJJDP010000170">
    <property type="protein sequence ID" value="CAD8214043.1"/>
    <property type="molecule type" value="Genomic_DNA"/>
</dbReference>
<keyword evidence="2" id="KW-1185">Reference proteome</keyword>
<evidence type="ECO:0000313" key="2">
    <source>
        <dbReference type="Proteomes" id="UP000683925"/>
    </source>
</evidence>
<gene>
    <name evidence="1" type="ORF">POCTA_138.1.T1670015</name>
</gene>